<sequence>MTILTIRRTLVTLAAVVAAAATATTTASAAGENDVTAFSTADRAAALAYWTPEKMKAAGADTIDRVEQVAKRWAGPEPQGVGRLFFTEVSPGEAPQDSWCTATAVPSTSGDVLVTAGHCAYAGQNREDQVIPIKNSVFVPGYDQGRRLHGVFATRALAFRHSYTTGSEPDVAMVVLDQQQGHHIAQVAGTQRISFDHKGTTQAAIVGYAGSKAYFGEALMWCDLPAHQDPAGFDHWMSTCDMAGGSSGGPWFDGFNRWTGDGEIFSVTSRGELDYDETTGESKTLSLEGATLGADAKNLYEAAEKL</sequence>
<gene>
    <name evidence="3" type="ORF">QRX50_14640</name>
</gene>
<dbReference type="InterPro" id="IPR043504">
    <property type="entry name" value="Peptidase_S1_PA_chymotrypsin"/>
</dbReference>
<evidence type="ECO:0000313" key="3">
    <source>
        <dbReference type="EMBL" id="WIX81903.1"/>
    </source>
</evidence>
<dbReference type="InterPro" id="IPR050966">
    <property type="entry name" value="Glutamyl_endopeptidase"/>
</dbReference>
<evidence type="ECO:0000256" key="2">
    <source>
        <dbReference type="SAM" id="SignalP"/>
    </source>
</evidence>
<dbReference type="InterPro" id="IPR006311">
    <property type="entry name" value="TAT_signal"/>
</dbReference>
<name>A0A9Y2INK0_9PSEU</name>
<protein>
    <submittedName>
        <fullName evidence="3">Trypsin-like peptidase domain-containing protein</fullName>
    </submittedName>
</protein>
<dbReference type="EMBL" id="CP127294">
    <property type="protein sequence ID" value="WIX81903.1"/>
    <property type="molecule type" value="Genomic_DNA"/>
</dbReference>
<feature type="signal peptide" evidence="2">
    <location>
        <begin position="1"/>
        <end position="29"/>
    </location>
</feature>
<dbReference type="SUPFAM" id="SSF50494">
    <property type="entry name" value="Trypsin-like serine proteases"/>
    <property type="match status" value="1"/>
</dbReference>
<dbReference type="KEGG" id="acab:QRX50_14640"/>
<reference evidence="3 4" key="1">
    <citation type="submission" date="2023-06" db="EMBL/GenBank/DDBJ databases">
        <authorList>
            <person name="Oyuntsetseg B."/>
            <person name="Kim S.B."/>
        </authorList>
    </citation>
    <scope>NUCLEOTIDE SEQUENCE [LARGE SCALE GENOMIC DNA]</scope>
    <source>
        <strain evidence="3 4">2-15</strain>
    </source>
</reference>
<keyword evidence="1 2" id="KW-0732">Signal</keyword>
<keyword evidence="4" id="KW-1185">Reference proteome</keyword>
<dbReference type="PROSITE" id="PS51318">
    <property type="entry name" value="TAT"/>
    <property type="match status" value="1"/>
</dbReference>
<dbReference type="RefSeq" id="WP_285972484.1">
    <property type="nucleotide sequence ID" value="NZ_CP127294.1"/>
</dbReference>
<dbReference type="Gene3D" id="2.40.10.10">
    <property type="entry name" value="Trypsin-like serine proteases"/>
    <property type="match status" value="2"/>
</dbReference>
<evidence type="ECO:0000313" key="4">
    <source>
        <dbReference type="Proteomes" id="UP001236014"/>
    </source>
</evidence>
<dbReference type="PANTHER" id="PTHR15462">
    <property type="entry name" value="SERINE PROTEASE"/>
    <property type="match status" value="1"/>
</dbReference>
<proteinExistence type="predicted"/>
<organism evidence="3 4">
    <name type="scientific">Amycolatopsis carbonis</name>
    <dbReference type="NCBI Taxonomy" id="715471"/>
    <lineage>
        <taxon>Bacteria</taxon>
        <taxon>Bacillati</taxon>
        <taxon>Actinomycetota</taxon>
        <taxon>Actinomycetes</taxon>
        <taxon>Pseudonocardiales</taxon>
        <taxon>Pseudonocardiaceae</taxon>
        <taxon>Amycolatopsis</taxon>
    </lineage>
</organism>
<feature type="chain" id="PRO_5040838454" evidence="2">
    <location>
        <begin position="30"/>
        <end position="306"/>
    </location>
</feature>
<dbReference type="InterPro" id="IPR009003">
    <property type="entry name" value="Peptidase_S1_PA"/>
</dbReference>
<accession>A0A9Y2INK0</accession>
<evidence type="ECO:0000256" key="1">
    <source>
        <dbReference type="ARBA" id="ARBA00022729"/>
    </source>
</evidence>
<dbReference type="AlphaFoldDB" id="A0A9Y2INK0"/>
<dbReference type="Proteomes" id="UP001236014">
    <property type="component" value="Chromosome"/>
</dbReference>